<dbReference type="InterPro" id="IPR026001">
    <property type="entry name" value="Abi-like_C"/>
</dbReference>
<proteinExistence type="predicted"/>
<protein>
    <recommendedName>
        <fullName evidence="1">Abortive infection protein-like C-terminal domain-containing protein</fullName>
    </recommendedName>
</protein>
<dbReference type="EMBL" id="CP000086">
    <property type="protein sequence ID" value="ABC37048.1"/>
    <property type="molecule type" value="Genomic_DNA"/>
</dbReference>
<dbReference type="Proteomes" id="UP000001930">
    <property type="component" value="Chromosome I"/>
</dbReference>
<name>Q2SUZ4_BURTA</name>
<dbReference type="HOGENOM" id="CLU_1119817_0_0_4"/>
<feature type="domain" description="Abortive infection protein-like C-terminal" evidence="1">
    <location>
        <begin position="78"/>
        <end position="151"/>
    </location>
</feature>
<dbReference type="AlphaFoldDB" id="Q2SUZ4"/>
<gene>
    <name evidence="2" type="ordered locus">BTH_I2741</name>
</gene>
<accession>Q2SUZ4</accession>
<evidence type="ECO:0000313" key="2">
    <source>
        <dbReference type="EMBL" id="ABC37048.1"/>
    </source>
</evidence>
<dbReference type="Pfam" id="PF14355">
    <property type="entry name" value="Abi_C"/>
    <property type="match status" value="1"/>
</dbReference>
<organism evidence="2 3">
    <name type="scientific">Burkholderia thailandensis (strain ATCC 700388 / DSM 13276 / CCUG 48851 / CIP 106301 / E264)</name>
    <dbReference type="NCBI Taxonomy" id="271848"/>
    <lineage>
        <taxon>Bacteria</taxon>
        <taxon>Pseudomonadati</taxon>
        <taxon>Pseudomonadota</taxon>
        <taxon>Betaproteobacteria</taxon>
        <taxon>Burkholderiales</taxon>
        <taxon>Burkholderiaceae</taxon>
        <taxon>Burkholderia</taxon>
        <taxon>pseudomallei group</taxon>
    </lineage>
</organism>
<keyword evidence="3" id="KW-1185">Reference proteome</keyword>
<evidence type="ECO:0000313" key="3">
    <source>
        <dbReference type="Proteomes" id="UP000001930"/>
    </source>
</evidence>
<evidence type="ECO:0000259" key="1">
    <source>
        <dbReference type="Pfam" id="PF14355"/>
    </source>
</evidence>
<dbReference type="KEGG" id="bte:BTH_I2741"/>
<reference evidence="2 3" key="1">
    <citation type="journal article" date="2005" name="BMC Genomics">
        <title>Bacterial genome adaptation to niches: divergence of the potential virulence genes in three Burkholderia species of different survival strategies.</title>
        <authorList>
            <person name="Kim H.S."/>
            <person name="Schell M.A."/>
            <person name="Yu Y."/>
            <person name="Ulrich R.L."/>
            <person name="Sarria S.H."/>
            <person name="Nierman W.C."/>
            <person name="DeShazer D."/>
        </authorList>
    </citation>
    <scope>NUCLEOTIDE SEQUENCE [LARGE SCALE GENOMIC DNA]</scope>
    <source>
        <strain evidence="3">ATCC 700388 / DSM 13276 / CCUG 48851 / CIP 106301 / E264</strain>
    </source>
</reference>
<sequence>MSMDWCPGIREACTHWRGAMMLQHTFAALQASLESGSDASIDAAKGIVECVCRVIVDELDDRKSPLKPQKDDAPITEWVSIATRVLKLGDIRHRKFADLIKHHNGLADSLRVLRNDGGPLSHGKDGFIQVLTVYHRRAAVLAADAVVAFLHQSYLNAQLDPLSSREPWERFAADNALIDEHIGLAVDAEDDDSPTLRFLLPAGDDLPLKIEVSRLLYQLDRDAYVEALNAARGAAATVGEPIEQQGEQ</sequence>